<protein>
    <recommendedName>
        <fullName evidence="4">Pyocin activator protein PrtN</fullName>
    </recommendedName>
</protein>
<feature type="compositionally biased region" description="Polar residues" evidence="1">
    <location>
        <begin position="1"/>
        <end position="15"/>
    </location>
</feature>
<dbReference type="EMBL" id="AUXZ01000070">
    <property type="protein sequence ID" value="KZN50861.1"/>
    <property type="molecule type" value="Genomic_DNA"/>
</dbReference>
<evidence type="ECO:0000313" key="3">
    <source>
        <dbReference type="Proteomes" id="UP000076503"/>
    </source>
</evidence>
<name>A0A161Y5L9_9GAMM</name>
<dbReference type="PATRIC" id="fig|1365251.3.peg.2124"/>
<dbReference type="AlphaFoldDB" id="A0A161Y5L9"/>
<sequence>MSAVSCNLPSGSTHSDSGKPDFEKVLVAKYGVLIPPAEVWRVLGYPSHNAYRKAIQKKELPIPVFQINNRKGRFAFSIDVANWVNRIWEEKVTKNT</sequence>
<organism evidence="2 3">
    <name type="scientific">Pseudoalteromonas luteoviolacea H33</name>
    <dbReference type="NCBI Taxonomy" id="1365251"/>
    <lineage>
        <taxon>Bacteria</taxon>
        <taxon>Pseudomonadati</taxon>
        <taxon>Pseudomonadota</taxon>
        <taxon>Gammaproteobacteria</taxon>
        <taxon>Alteromonadales</taxon>
        <taxon>Pseudoalteromonadaceae</taxon>
        <taxon>Pseudoalteromonas</taxon>
    </lineage>
</organism>
<evidence type="ECO:0008006" key="4">
    <source>
        <dbReference type="Google" id="ProtNLM"/>
    </source>
</evidence>
<dbReference type="Proteomes" id="UP000076503">
    <property type="component" value="Unassembled WGS sequence"/>
</dbReference>
<dbReference type="RefSeq" id="WP_081216431.1">
    <property type="nucleotide sequence ID" value="NZ_AUXZ01000070.1"/>
</dbReference>
<reference evidence="2 3" key="1">
    <citation type="submission" date="2013-07" db="EMBL/GenBank/DDBJ databases">
        <title>Comparative Genomic and Metabolomic Analysis of Twelve Strains of Pseudoalteromonas luteoviolacea.</title>
        <authorList>
            <person name="Vynne N.G."/>
            <person name="Mansson M."/>
            <person name="Gram L."/>
        </authorList>
    </citation>
    <scope>NUCLEOTIDE SEQUENCE [LARGE SCALE GENOMIC DNA]</scope>
    <source>
        <strain evidence="2 3">H33</strain>
    </source>
</reference>
<accession>A0A161Y5L9</accession>
<evidence type="ECO:0000256" key="1">
    <source>
        <dbReference type="SAM" id="MobiDB-lite"/>
    </source>
</evidence>
<gene>
    <name evidence="2" type="ORF">N476_14565</name>
</gene>
<comment type="caution">
    <text evidence="2">The sequence shown here is derived from an EMBL/GenBank/DDBJ whole genome shotgun (WGS) entry which is preliminary data.</text>
</comment>
<feature type="region of interest" description="Disordered" evidence="1">
    <location>
        <begin position="1"/>
        <end position="20"/>
    </location>
</feature>
<evidence type="ECO:0000313" key="2">
    <source>
        <dbReference type="EMBL" id="KZN50861.1"/>
    </source>
</evidence>
<proteinExistence type="predicted"/>
<dbReference type="OrthoDB" id="9800897at2"/>